<feature type="region of interest" description="Disordered" evidence="6">
    <location>
        <begin position="312"/>
        <end position="331"/>
    </location>
</feature>
<reference evidence="10 11" key="1">
    <citation type="submission" date="2019-02" db="EMBL/GenBank/DDBJ databases">
        <title>Corallincola luteus sp. nov., a marine bacterium isolated from surface sediment of Bohai Sea in China.</title>
        <authorList>
            <person name="Ren Q."/>
        </authorList>
    </citation>
    <scope>NUCLEOTIDE SEQUENCE [LARGE SCALE GENOMIC DNA]</scope>
    <source>
        <strain evidence="10 11">DASS28</strain>
    </source>
</reference>
<sequence length="331" mass="36225">MPMPYMQQPADDEIDLRELWNVIWRGKLLIIAITAIFAVGAVAFAISKPNIYKADALLAPAESAGGAGGLRALAGQFGGLASLAGVNLGGGGGEDKTGLAIEVLKSRAFIQSFIERHDLLVPLMAAKSWDRLSGELSINPEIYDIQTQTWLRQVDPPQIPPPSAWEAFEAFSKTLSVQQDKATSFVTISVEHLSPTVAKQWVELLVKDINQHLKNLETDEAKRSIAYLEAQLEKTSVADMQTVFYQLIEEQTKTVMLAEVREEYVFKTVDPAVVPEQKAKPKRALICVLGTILGGMFGVMVVLIRHFARSEPAKEEGGMDPNSSRHSQAKA</sequence>
<dbReference type="RefSeq" id="WP_131414721.1">
    <property type="nucleotide sequence ID" value="NZ_SJXE01000001.1"/>
</dbReference>
<accession>A0ABY2ATH9</accession>
<feature type="transmembrane region" description="Helical" evidence="7">
    <location>
        <begin position="28"/>
        <end position="46"/>
    </location>
</feature>
<feature type="transmembrane region" description="Helical" evidence="7">
    <location>
        <begin position="284"/>
        <end position="304"/>
    </location>
</feature>
<feature type="domain" description="Polysaccharide chain length determinant N-terminal" evidence="8">
    <location>
        <begin position="12"/>
        <end position="115"/>
    </location>
</feature>
<dbReference type="Pfam" id="PF13807">
    <property type="entry name" value="GNVR"/>
    <property type="match status" value="1"/>
</dbReference>
<proteinExistence type="predicted"/>
<evidence type="ECO:0000256" key="3">
    <source>
        <dbReference type="ARBA" id="ARBA00022692"/>
    </source>
</evidence>
<organism evidence="10 11">
    <name type="scientific">Corallincola luteus</name>
    <dbReference type="NCBI Taxonomy" id="1775177"/>
    <lineage>
        <taxon>Bacteria</taxon>
        <taxon>Pseudomonadati</taxon>
        <taxon>Pseudomonadota</taxon>
        <taxon>Gammaproteobacteria</taxon>
        <taxon>Alteromonadales</taxon>
        <taxon>Psychromonadaceae</taxon>
        <taxon>Corallincola</taxon>
    </lineage>
</organism>
<evidence type="ECO:0000256" key="2">
    <source>
        <dbReference type="ARBA" id="ARBA00022475"/>
    </source>
</evidence>
<evidence type="ECO:0000256" key="5">
    <source>
        <dbReference type="ARBA" id="ARBA00023136"/>
    </source>
</evidence>
<evidence type="ECO:0000256" key="7">
    <source>
        <dbReference type="SAM" id="Phobius"/>
    </source>
</evidence>
<keyword evidence="4 7" id="KW-1133">Transmembrane helix</keyword>
<keyword evidence="5 7" id="KW-0472">Membrane</keyword>
<keyword evidence="2" id="KW-1003">Cell membrane</keyword>
<dbReference type="EMBL" id="SJXE01000001">
    <property type="protein sequence ID" value="TCI05667.1"/>
    <property type="molecule type" value="Genomic_DNA"/>
</dbReference>
<gene>
    <name evidence="10" type="ORF">EZV61_05555</name>
</gene>
<feature type="compositionally biased region" description="Polar residues" evidence="6">
    <location>
        <begin position="321"/>
        <end position="331"/>
    </location>
</feature>
<comment type="subcellular location">
    <subcellularLocation>
        <location evidence="1">Cell membrane</location>
        <topology evidence="1">Multi-pass membrane protein</topology>
    </subcellularLocation>
</comment>
<evidence type="ECO:0000313" key="10">
    <source>
        <dbReference type="EMBL" id="TCI05667.1"/>
    </source>
</evidence>
<feature type="domain" description="Tyrosine-protein kinase G-rich" evidence="9">
    <location>
        <begin position="241"/>
        <end position="306"/>
    </location>
</feature>
<evidence type="ECO:0000313" key="11">
    <source>
        <dbReference type="Proteomes" id="UP000292554"/>
    </source>
</evidence>
<keyword evidence="11" id="KW-1185">Reference proteome</keyword>
<dbReference type="InterPro" id="IPR050445">
    <property type="entry name" value="Bact_polysacc_biosynth/exp"/>
</dbReference>
<comment type="caution">
    <text evidence="10">The sequence shown here is derived from an EMBL/GenBank/DDBJ whole genome shotgun (WGS) entry which is preliminary data.</text>
</comment>
<dbReference type="InterPro" id="IPR032807">
    <property type="entry name" value="GNVR"/>
</dbReference>
<dbReference type="PANTHER" id="PTHR32309:SF13">
    <property type="entry name" value="FERRIC ENTEROBACTIN TRANSPORT PROTEIN FEPE"/>
    <property type="match status" value="1"/>
</dbReference>
<evidence type="ECO:0000256" key="4">
    <source>
        <dbReference type="ARBA" id="ARBA00022989"/>
    </source>
</evidence>
<evidence type="ECO:0000256" key="6">
    <source>
        <dbReference type="SAM" id="MobiDB-lite"/>
    </source>
</evidence>
<dbReference type="Pfam" id="PF02706">
    <property type="entry name" value="Wzz"/>
    <property type="match status" value="1"/>
</dbReference>
<keyword evidence="3 7" id="KW-0812">Transmembrane</keyword>
<evidence type="ECO:0000256" key="1">
    <source>
        <dbReference type="ARBA" id="ARBA00004651"/>
    </source>
</evidence>
<dbReference type="InterPro" id="IPR003856">
    <property type="entry name" value="LPS_length_determ_N"/>
</dbReference>
<name>A0ABY2ATH9_9GAMM</name>
<evidence type="ECO:0000259" key="8">
    <source>
        <dbReference type="Pfam" id="PF02706"/>
    </source>
</evidence>
<dbReference type="PANTHER" id="PTHR32309">
    <property type="entry name" value="TYROSINE-PROTEIN KINASE"/>
    <property type="match status" value="1"/>
</dbReference>
<dbReference type="Proteomes" id="UP000292554">
    <property type="component" value="Unassembled WGS sequence"/>
</dbReference>
<evidence type="ECO:0000259" key="9">
    <source>
        <dbReference type="Pfam" id="PF13807"/>
    </source>
</evidence>
<protein>
    <submittedName>
        <fullName evidence="10">LPS O-antigen length regulator</fullName>
    </submittedName>
</protein>